<dbReference type="AlphaFoldDB" id="A0A199UF77"/>
<name>A0A199UF77_ANACO</name>
<evidence type="ECO:0000256" key="1">
    <source>
        <dbReference type="SAM" id="SignalP"/>
    </source>
</evidence>
<keyword evidence="1" id="KW-0732">Signal</keyword>
<dbReference type="InterPro" id="IPR036378">
    <property type="entry name" value="FAS1_dom_sf"/>
</dbReference>
<feature type="chain" id="PRO_5008285195" evidence="1">
    <location>
        <begin position="28"/>
        <end position="259"/>
    </location>
</feature>
<feature type="signal peptide" evidence="1">
    <location>
        <begin position="1"/>
        <end position="27"/>
    </location>
</feature>
<accession>A0A199UF77</accession>
<protein>
    <submittedName>
        <fullName evidence="2">FAS1 domain-containing protein 15</fullName>
    </submittedName>
</protein>
<dbReference type="STRING" id="4615.A0A199UF77"/>
<proteinExistence type="predicted"/>
<dbReference type="EMBL" id="LSRQ01008346">
    <property type="protein sequence ID" value="OAY63398.1"/>
    <property type="molecule type" value="Genomic_DNA"/>
</dbReference>
<dbReference type="PANTHER" id="PTHR33985:SF2">
    <property type="entry name" value="EXPRESSED PROTEIN"/>
    <property type="match status" value="1"/>
</dbReference>
<evidence type="ECO:0000313" key="2">
    <source>
        <dbReference type="EMBL" id="OAY63398.1"/>
    </source>
</evidence>
<dbReference type="SUPFAM" id="SSF82153">
    <property type="entry name" value="FAS1 domain"/>
    <property type="match status" value="1"/>
</dbReference>
<sequence>MALEPSIPQCKHFFFFLLLLRISSSVATNNASSATSFNFEISGEHSMEDPSSFSAAAAAPHAAIPYVRVSASFSISGPAPSAAAGPEDRAAAAAAAEMEKMLGEAAASLARSGRYIVTAAAIRAHLDELAPLRKMTILAPDDRAIADALYYESPPRFHLHIVPDRLLTYADLRRLPVGAELPTLDPGESLVLTSNGEGKGAPDIVRLNFVSINAPDLIIGSRIAVHGVRLPIWEFDLWDLRPSPPPSSTSSPSSLEAPI</sequence>
<dbReference type="PANTHER" id="PTHR33985">
    <property type="entry name" value="OS02G0491300 PROTEIN-RELATED"/>
    <property type="match status" value="1"/>
</dbReference>
<reference evidence="2 3" key="1">
    <citation type="journal article" date="2016" name="DNA Res.">
        <title>The draft genome of MD-2 pineapple using hybrid error correction of long reads.</title>
        <authorList>
            <person name="Redwan R.M."/>
            <person name="Saidin A."/>
            <person name="Kumar S.V."/>
        </authorList>
    </citation>
    <scope>NUCLEOTIDE SEQUENCE [LARGE SCALE GENOMIC DNA]</scope>
    <source>
        <strain evidence="3">cv. MD2</strain>
        <tissue evidence="2">Leaf</tissue>
    </source>
</reference>
<comment type="caution">
    <text evidence="2">The sequence shown here is derived from an EMBL/GenBank/DDBJ whole genome shotgun (WGS) entry which is preliminary data.</text>
</comment>
<dbReference type="Proteomes" id="UP000092600">
    <property type="component" value="Unassembled WGS sequence"/>
</dbReference>
<organism evidence="2 3">
    <name type="scientific">Ananas comosus</name>
    <name type="common">Pineapple</name>
    <name type="synonym">Ananas ananas</name>
    <dbReference type="NCBI Taxonomy" id="4615"/>
    <lineage>
        <taxon>Eukaryota</taxon>
        <taxon>Viridiplantae</taxon>
        <taxon>Streptophyta</taxon>
        <taxon>Embryophyta</taxon>
        <taxon>Tracheophyta</taxon>
        <taxon>Spermatophyta</taxon>
        <taxon>Magnoliopsida</taxon>
        <taxon>Liliopsida</taxon>
        <taxon>Poales</taxon>
        <taxon>Bromeliaceae</taxon>
        <taxon>Bromelioideae</taxon>
        <taxon>Ananas</taxon>
    </lineage>
</organism>
<gene>
    <name evidence="2" type="ORF">ACMD2_17116</name>
</gene>
<evidence type="ECO:0000313" key="3">
    <source>
        <dbReference type="Proteomes" id="UP000092600"/>
    </source>
</evidence>
<dbReference type="InterPro" id="IPR052806">
    <property type="entry name" value="Fasciclin-like_AGP"/>
</dbReference>